<sequence length="99" mass="11196">MGEAFPGESELVWEEFHQIVNMTSDELRAVLTAEVSEGPRDLGAQVAEVLHKRKADLTGADTEVMRQVVDFVEDRLEEDPADKDGWRRSLMTVGHDPFR</sequence>
<name>A0A939PPT5_9ACTN</name>
<proteinExistence type="predicted"/>
<dbReference type="EMBL" id="JAGEOJ010000018">
    <property type="protein sequence ID" value="MBO2452989.1"/>
    <property type="molecule type" value="Genomic_DNA"/>
</dbReference>
<protein>
    <submittedName>
        <fullName evidence="1">DUF3140 domain-containing protein</fullName>
    </submittedName>
</protein>
<dbReference type="AlphaFoldDB" id="A0A939PPT5"/>
<keyword evidence="2" id="KW-1185">Reference proteome</keyword>
<accession>A0A939PPT5</accession>
<reference evidence="1" key="1">
    <citation type="submission" date="2021-03" db="EMBL/GenBank/DDBJ databases">
        <authorList>
            <person name="Kanchanasin P."/>
            <person name="Saeng-In P."/>
            <person name="Phongsopitanun W."/>
            <person name="Yuki M."/>
            <person name="Kudo T."/>
            <person name="Ohkuma M."/>
            <person name="Tanasupawat S."/>
        </authorList>
    </citation>
    <scope>NUCLEOTIDE SEQUENCE</scope>
    <source>
        <strain evidence="1">GKU 128</strain>
    </source>
</reference>
<dbReference type="Proteomes" id="UP000669179">
    <property type="component" value="Unassembled WGS sequence"/>
</dbReference>
<evidence type="ECO:0000313" key="1">
    <source>
        <dbReference type="EMBL" id="MBO2452989.1"/>
    </source>
</evidence>
<dbReference type="PANTHER" id="PTHR40630:SF1">
    <property type="entry name" value="DNA-BINDING PROTEIN"/>
    <property type="match status" value="1"/>
</dbReference>
<evidence type="ECO:0000313" key="2">
    <source>
        <dbReference type="Proteomes" id="UP000669179"/>
    </source>
</evidence>
<dbReference type="PANTHER" id="PTHR40630">
    <property type="entry name" value="POSSIBLE DNA-BINDING PROTEIN"/>
    <property type="match status" value="1"/>
</dbReference>
<gene>
    <name evidence="1" type="ORF">J4573_38265</name>
</gene>
<comment type="caution">
    <text evidence="1">The sequence shown here is derived from an EMBL/GenBank/DDBJ whole genome shotgun (WGS) entry which is preliminary data.</text>
</comment>
<dbReference type="Pfam" id="PF11338">
    <property type="entry name" value="DUF3140"/>
    <property type="match status" value="1"/>
</dbReference>
<dbReference type="InterPro" id="IPR021487">
    <property type="entry name" value="DUF3140"/>
</dbReference>
<organism evidence="1 2">
    <name type="scientific">Actinomadura barringtoniae</name>
    <dbReference type="NCBI Taxonomy" id="1427535"/>
    <lineage>
        <taxon>Bacteria</taxon>
        <taxon>Bacillati</taxon>
        <taxon>Actinomycetota</taxon>
        <taxon>Actinomycetes</taxon>
        <taxon>Streptosporangiales</taxon>
        <taxon>Thermomonosporaceae</taxon>
        <taxon>Actinomadura</taxon>
    </lineage>
</organism>
<dbReference type="RefSeq" id="WP_208261007.1">
    <property type="nucleotide sequence ID" value="NZ_JAGEOJ010000018.1"/>
</dbReference>